<dbReference type="InterPro" id="IPR012337">
    <property type="entry name" value="RNaseH-like_sf"/>
</dbReference>
<keyword evidence="3" id="KW-1185">Reference proteome</keyword>
<comment type="caution">
    <text evidence="2">The sequence shown here is derived from an EMBL/GenBank/DDBJ whole genome shotgun (WGS) entry which is preliminary data.</text>
</comment>
<accession>A0A3S3U5S9</accession>
<feature type="transmembrane region" description="Helical" evidence="1">
    <location>
        <begin position="143"/>
        <end position="168"/>
    </location>
</feature>
<organism evidence="2 3">
    <name type="scientific">Candidatus Electrothrix aarhusensis</name>
    <dbReference type="NCBI Taxonomy" id="1859131"/>
    <lineage>
        <taxon>Bacteria</taxon>
        <taxon>Pseudomonadati</taxon>
        <taxon>Thermodesulfobacteriota</taxon>
        <taxon>Desulfobulbia</taxon>
        <taxon>Desulfobulbales</taxon>
        <taxon>Desulfobulbaceae</taxon>
        <taxon>Candidatus Electrothrix</taxon>
    </lineage>
</organism>
<dbReference type="EMBL" id="MTKO01000095">
    <property type="protein sequence ID" value="RWX44410.1"/>
    <property type="molecule type" value="Genomic_DNA"/>
</dbReference>
<proteinExistence type="predicted"/>
<name>A0A3S3U5S9_9BACT</name>
<evidence type="ECO:0008006" key="4">
    <source>
        <dbReference type="Google" id="ProtNLM"/>
    </source>
</evidence>
<dbReference type="Proteomes" id="UP000287853">
    <property type="component" value="Unassembled WGS sequence"/>
</dbReference>
<protein>
    <recommendedName>
        <fullName evidence="4">Transposase DDE domain-containing protein</fullName>
    </recommendedName>
</protein>
<sequence length="452" mass="51965">MLSPTKRGLMVIGKELPAFITDFFKEIDERIRVHSPGNGLAKKQKYWLAFCVLATLATNSICWAKFEKVSLGKYKKKALSWMFRHSKIPWPLLFQVSVNVLICLYRIADGTLNIDETDNHRSKRTKKISWVHKLKDKATGGYAMGQCVVFIVLVTPIITIPVGFKFYMPDPDVTRWRKKCKQLKKLGIPAAQRPKIPPKNPNYPSKNELAVQLLKEFKEKYPDIKVKCINADALYGNKKFLTGAASVYESTQIISQIDTNRKVRHRGKDISVKEYFSRNPGVLQQIKIRGEKEIMATISSARLYIPSQGIKRFIVALKYEDEDEYRYLVATDMSWRTEDIVKAYTLRWLVEVFFQDWKANEGWATLTKLTGEEGSRNSLILSLLVDHCLLFHPDQIARIKNKLPAATVGTLRHQISMDSLFMFIQELLQSENPAKVLEQLALHRHFVLASEN</sequence>
<reference evidence="2 3" key="1">
    <citation type="submission" date="2017-01" db="EMBL/GenBank/DDBJ databases">
        <title>The cable genome- insights into the physiology and evolution of filamentous bacteria capable of sulfide oxidation via long distance electron transfer.</title>
        <authorList>
            <person name="Schreiber L."/>
            <person name="Bjerg J.T."/>
            <person name="Boggild A."/>
            <person name="Van De Vossenberg J."/>
            <person name="Meysman F."/>
            <person name="Nielsen L.P."/>
            <person name="Schramm A."/>
            <person name="Kjeldsen K.U."/>
        </authorList>
    </citation>
    <scope>NUCLEOTIDE SEQUENCE [LARGE SCALE GENOMIC DNA]</scope>
    <source>
        <strain evidence="2">MCF</strain>
    </source>
</reference>
<evidence type="ECO:0000256" key="1">
    <source>
        <dbReference type="SAM" id="Phobius"/>
    </source>
</evidence>
<keyword evidence="1" id="KW-0472">Membrane</keyword>
<gene>
    <name evidence="2" type="ORF">H206_02128</name>
</gene>
<keyword evidence="1" id="KW-1133">Transmembrane helix</keyword>
<feature type="transmembrane region" description="Helical" evidence="1">
    <location>
        <begin position="46"/>
        <end position="66"/>
    </location>
</feature>
<dbReference type="AlphaFoldDB" id="A0A3S3U5S9"/>
<evidence type="ECO:0000313" key="3">
    <source>
        <dbReference type="Proteomes" id="UP000287853"/>
    </source>
</evidence>
<keyword evidence="1" id="KW-0812">Transmembrane</keyword>
<evidence type="ECO:0000313" key="2">
    <source>
        <dbReference type="EMBL" id="RWX44410.1"/>
    </source>
</evidence>
<dbReference type="SUPFAM" id="SSF53098">
    <property type="entry name" value="Ribonuclease H-like"/>
    <property type="match status" value="1"/>
</dbReference>